<dbReference type="EMBL" id="AMZH03022143">
    <property type="protein sequence ID" value="RRT37569.1"/>
    <property type="molecule type" value="Genomic_DNA"/>
</dbReference>
<comment type="caution">
    <text evidence="2">The sequence shown here is derived from an EMBL/GenBank/DDBJ whole genome shotgun (WGS) entry which is preliminary data.</text>
</comment>
<organism evidence="2 3">
    <name type="scientific">Ensete ventricosum</name>
    <name type="common">Abyssinian banana</name>
    <name type="synonym">Musa ensete</name>
    <dbReference type="NCBI Taxonomy" id="4639"/>
    <lineage>
        <taxon>Eukaryota</taxon>
        <taxon>Viridiplantae</taxon>
        <taxon>Streptophyta</taxon>
        <taxon>Embryophyta</taxon>
        <taxon>Tracheophyta</taxon>
        <taxon>Spermatophyta</taxon>
        <taxon>Magnoliopsida</taxon>
        <taxon>Liliopsida</taxon>
        <taxon>Zingiberales</taxon>
        <taxon>Musaceae</taxon>
        <taxon>Ensete</taxon>
    </lineage>
</organism>
<sequence>MLHHAGLPPWESPSGAFYGVVAKQVRKGEVGGGVIPRWWKAGTDEGNPKEGNFAESGGYKGIRPQRHMGNPLAALHR</sequence>
<gene>
    <name evidence="2" type="ORF">B296_00049307</name>
</gene>
<accession>A0A426XDL6</accession>
<proteinExistence type="predicted"/>
<protein>
    <submittedName>
        <fullName evidence="2">Uncharacterized protein</fullName>
    </submittedName>
</protein>
<evidence type="ECO:0000256" key="1">
    <source>
        <dbReference type="SAM" id="MobiDB-lite"/>
    </source>
</evidence>
<reference evidence="2 3" key="1">
    <citation type="journal article" date="2014" name="Agronomy (Basel)">
        <title>A Draft Genome Sequence for Ensete ventricosum, the Drought-Tolerant Tree Against Hunger.</title>
        <authorList>
            <person name="Harrison J."/>
            <person name="Moore K.A."/>
            <person name="Paszkiewicz K."/>
            <person name="Jones T."/>
            <person name="Grant M."/>
            <person name="Ambacheew D."/>
            <person name="Muzemil S."/>
            <person name="Studholme D.J."/>
        </authorList>
    </citation>
    <scope>NUCLEOTIDE SEQUENCE [LARGE SCALE GENOMIC DNA]</scope>
</reference>
<name>A0A426XDL6_ENSVE</name>
<evidence type="ECO:0000313" key="2">
    <source>
        <dbReference type="EMBL" id="RRT37569.1"/>
    </source>
</evidence>
<dbReference type="Proteomes" id="UP000287651">
    <property type="component" value="Unassembled WGS sequence"/>
</dbReference>
<dbReference type="AlphaFoldDB" id="A0A426XDL6"/>
<evidence type="ECO:0000313" key="3">
    <source>
        <dbReference type="Proteomes" id="UP000287651"/>
    </source>
</evidence>
<feature type="region of interest" description="Disordered" evidence="1">
    <location>
        <begin position="39"/>
        <end position="77"/>
    </location>
</feature>